<dbReference type="Pfam" id="PF08810">
    <property type="entry name" value="KapB"/>
    <property type="match status" value="1"/>
</dbReference>
<dbReference type="SMART" id="SM01298">
    <property type="entry name" value="KapB"/>
    <property type="match status" value="1"/>
</dbReference>
<dbReference type="Proteomes" id="UP000184079">
    <property type="component" value="Unassembled WGS sequence"/>
</dbReference>
<gene>
    <name evidence="1" type="ORF">SAMN05421807_11388</name>
</gene>
<sequence length="125" mass="14161">MADVAIGQIVKAHYRSGTYIGKVVGDKGDRYVVEVLAVKKHPMQGDLHNPQQTEGVFFHERKALAFGEKTNVKKAAVHPFNETVPNYNNSLKEAVELYRNKLLQKHSDYNQAALQCLANLEKNYY</sequence>
<keyword evidence="1" id="KW-0418">Kinase</keyword>
<dbReference type="AlphaFoldDB" id="A0A1M5VRV8"/>
<reference evidence="2" key="1">
    <citation type="submission" date="2016-11" db="EMBL/GenBank/DDBJ databases">
        <authorList>
            <person name="Varghese N."/>
            <person name="Submissions S."/>
        </authorList>
    </citation>
    <scope>NUCLEOTIDE SEQUENCE [LARGE SCALE GENOMIC DNA]</scope>
    <source>
        <strain evidence="2">CGMCC 1.6496</strain>
    </source>
</reference>
<keyword evidence="1" id="KW-0808">Transferase</keyword>
<organism evidence="1 2">
    <name type="scientific">Virgibacillus chiguensis</name>
    <dbReference type="NCBI Taxonomy" id="411959"/>
    <lineage>
        <taxon>Bacteria</taxon>
        <taxon>Bacillati</taxon>
        <taxon>Bacillota</taxon>
        <taxon>Bacilli</taxon>
        <taxon>Bacillales</taxon>
        <taxon>Bacillaceae</taxon>
        <taxon>Virgibacillus</taxon>
    </lineage>
</organism>
<dbReference type="EMBL" id="FQXD01000013">
    <property type="protein sequence ID" value="SHH77996.1"/>
    <property type="molecule type" value="Genomic_DNA"/>
</dbReference>
<dbReference type="GO" id="GO:0016301">
    <property type="term" value="F:kinase activity"/>
    <property type="evidence" value="ECO:0007669"/>
    <property type="project" value="UniProtKB-KW"/>
</dbReference>
<dbReference type="OrthoDB" id="2407789at2"/>
<evidence type="ECO:0000313" key="2">
    <source>
        <dbReference type="Proteomes" id="UP000184079"/>
    </source>
</evidence>
<keyword evidence="2" id="KW-1185">Reference proteome</keyword>
<protein>
    <submittedName>
        <fullName evidence="1">Kinase-associated protein B</fullName>
    </submittedName>
</protein>
<proteinExistence type="predicted"/>
<dbReference type="RefSeq" id="WP_073011007.1">
    <property type="nucleotide sequence ID" value="NZ_FQXD01000013.1"/>
</dbReference>
<dbReference type="InterPro" id="IPR038080">
    <property type="entry name" value="KapB_sf"/>
</dbReference>
<name>A0A1M5VRV8_9BACI</name>
<dbReference type="SUPFAM" id="SSF141251">
    <property type="entry name" value="Kinase-associated protein B-like"/>
    <property type="match status" value="1"/>
</dbReference>
<accession>A0A1M5VRV8</accession>
<evidence type="ECO:0000313" key="1">
    <source>
        <dbReference type="EMBL" id="SHH77996.1"/>
    </source>
</evidence>
<dbReference type="InterPro" id="IPR014916">
    <property type="entry name" value="KapB"/>
</dbReference>
<dbReference type="Gene3D" id="2.30.30.430">
    <property type="entry name" value="Kinase associated protein B domain"/>
    <property type="match status" value="1"/>
</dbReference>